<evidence type="ECO:0000313" key="3">
    <source>
        <dbReference type="Proteomes" id="UP001378956"/>
    </source>
</evidence>
<organism evidence="2 3">
    <name type="scientific">Pedobacter panaciterrae</name>
    <dbReference type="NCBI Taxonomy" id="363849"/>
    <lineage>
        <taxon>Bacteria</taxon>
        <taxon>Pseudomonadati</taxon>
        <taxon>Bacteroidota</taxon>
        <taxon>Sphingobacteriia</taxon>
        <taxon>Sphingobacteriales</taxon>
        <taxon>Sphingobacteriaceae</taxon>
        <taxon>Pedobacter</taxon>
    </lineage>
</organism>
<dbReference type="RefSeq" id="WP_337717432.1">
    <property type="nucleotide sequence ID" value="NZ_JBBEUB010000008.1"/>
</dbReference>
<comment type="caution">
    <text evidence="2">The sequence shown here is derived from an EMBL/GenBank/DDBJ whole genome shotgun (WGS) entry which is preliminary data.</text>
</comment>
<accession>A0ABU8NRQ8</accession>
<keyword evidence="3" id="KW-1185">Reference proteome</keyword>
<dbReference type="EMBL" id="JBBEUB010000008">
    <property type="protein sequence ID" value="MEJ2904940.1"/>
    <property type="molecule type" value="Genomic_DNA"/>
</dbReference>
<sequence length="257" mass="29211">MKNIKDQNEITVLKEAGNKKTKFELQSRRKKTLIALFLLVTCSLTVSAQKSAVLSALSKYNIDASILNADNIQQPEDFAFDFKQTTVTAGKQIVTIAKYDPSGPKEEQWTVVSVDGKSPSKGDINTFRKNQSKEVKSTQTDESSYKVEKESADYLMISYKIDQASIPKDAAFMKDCRSYMTINLKTKKIEQVQVINEKPVRIKILNAEKFDLVIKYTKNDQSKRYLPVSQELNMLAKFIGQEVTVQTITEYSNYTKK</sequence>
<evidence type="ECO:0000256" key="1">
    <source>
        <dbReference type="SAM" id="MobiDB-lite"/>
    </source>
</evidence>
<dbReference type="Proteomes" id="UP001378956">
    <property type="component" value="Unassembled WGS sequence"/>
</dbReference>
<name>A0ABU8NRQ8_9SPHI</name>
<proteinExistence type="predicted"/>
<gene>
    <name evidence="2" type="ORF">WAE58_21015</name>
</gene>
<feature type="region of interest" description="Disordered" evidence="1">
    <location>
        <begin position="115"/>
        <end position="142"/>
    </location>
</feature>
<reference evidence="2 3" key="1">
    <citation type="submission" date="2024-03" db="EMBL/GenBank/DDBJ databases">
        <title>Sequence of Lycoming College Course Isolates.</title>
        <authorList>
            <person name="Plotts O."/>
            <person name="Newman J."/>
        </authorList>
    </citation>
    <scope>NUCLEOTIDE SEQUENCE [LARGE SCALE GENOMIC DNA]</scope>
    <source>
        <strain evidence="2 3">CJB-3</strain>
    </source>
</reference>
<protein>
    <submittedName>
        <fullName evidence="2">Uncharacterized protein</fullName>
    </submittedName>
</protein>
<evidence type="ECO:0000313" key="2">
    <source>
        <dbReference type="EMBL" id="MEJ2904940.1"/>
    </source>
</evidence>